<dbReference type="AlphaFoldDB" id="A0A6J4JBB8"/>
<feature type="compositionally biased region" description="Basic residues" evidence="1">
    <location>
        <begin position="67"/>
        <end position="76"/>
    </location>
</feature>
<name>A0A6J4JBB8_9PSEU</name>
<proteinExistence type="predicted"/>
<organism evidence="2">
    <name type="scientific">uncultured Actinomycetospora sp</name>
    <dbReference type="NCBI Taxonomy" id="1135996"/>
    <lineage>
        <taxon>Bacteria</taxon>
        <taxon>Bacillati</taxon>
        <taxon>Actinomycetota</taxon>
        <taxon>Actinomycetes</taxon>
        <taxon>Pseudonocardiales</taxon>
        <taxon>Pseudonocardiaceae</taxon>
        <taxon>Actinomycetospora</taxon>
        <taxon>environmental samples</taxon>
    </lineage>
</organism>
<feature type="non-terminal residue" evidence="2">
    <location>
        <position position="1"/>
    </location>
</feature>
<accession>A0A6J4JBB8</accession>
<feature type="non-terminal residue" evidence="2">
    <location>
        <position position="220"/>
    </location>
</feature>
<dbReference type="EMBL" id="CADCTH010000399">
    <property type="protein sequence ID" value="CAA9273588.1"/>
    <property type="molecule type" value="Genomic_DNA"/>
</dbReference>
<feature type="compositionally biased region" description="Basic residues" evidence="1">
    <location>
        <begin position="135"/>
        <end position="148"/>
    </location>
</feature>
<sequence length="220" mass="22999">AAPDCAAGRHRPARRDRLLRLDAAGRRQARAVRQLHGRRPGARPGLSRRGAGGRGARGAGSAVQRRPLQRRGRRVRHGDGPPPRAGARDGRAGPRSRPGPAGEDHGRPHRCRSGPGDRGDAGVARVARPAEGRPGRRPRARHGGHGHRRADDRAAGLRRRAVRPAVPAADDRPPRGSPGDGQPPRAGHAPARHGHGQGRRGDAVGGDQAHAGGPVRPGGV</sequence>
<feature type="compositionally biased region" description="Basic residues" evidence="1">
    <location>
        <begin position="27"/>
        <end position="41"/>
    </location>
</feature>
<evidence type="ECO:0000256" key="1">
    <source>
        <dbReference type="SAM" id="MobiDB-lite"/>
    </source>
</evidence>
<feature type="compositionally biased region" description="Basic and acidic residues" evidence="1">
    <location>
        <begin position="15"/>
        <end position="25"/>
    </location>
</feature>
<reference evidence="2" key="1">
    <citation type="submission" date="2020-02" db="EMBL/GenBank/DDBJ databases">
        <authorList>
            <person name="Meier V. D."/>
        </authorList>
    </citation>
    <scope>NUCLEOTIDE SEQUENCE</scope>
    <source>
        <strain evidence="2">AVDCRST_MAG54</strain>
    </source>
</reference>
<evidence type="ECO:0000313" key="2">
    <source>
        <dbReference type="EMBL" id="CAA9273588.1"/>
    </source>
</evidence>
<feature type="region of interest" description="Disordered" evidence="1">
    <location>
        <begin position="1"/>
        <end position="220"/>
    </location>
</feature>
<protein>
    <submittedName>
        <fullName evidence="2">Uncharacterized protein</fullName>
    </submittedName>
</protein>
<gene>
    <name evidence="2" type="ORF">AVDCRST_MAG54-3151</name>
</gene>